<dbReference type="PANTHER" id="PTHR35043:SF7">
    <property type="entry name" value="TRANSCRIPTION FACTOR DOMAIN-CONTAINING PROTEIN"/>
    <property type="match status" value="1"/>
</dbReference>
<feature type="transmembrane region" description="Helical" evidence="2">
    <location>
        <begin position="421"/>
        <end position="444"/>
    </location>
</feature>
<keyword evidence="2" id="KW-1133">Transmembrane helix</keyword>
<name>A0A8H3FWL7_9LECA</name>
<sequence length="640" mass="71358">MLLLPLVALPFILTNLADAFAAYQPHCPDPPEHINYASSPLVRGTLDIVWACLAVVLTCTWAVQHLSVPLHLGFRKPSWIPAPIARTLKEPRVKHISFFATKFRWMLLTIAAPEFVLGKALAERWAAQESRRQSGQDGWTSMHGFFANMRGFIIRFNVEAVQTSLEASKPDELGRSLHKLRPRPAEGESPYIEQNHQRAEILELLHCQKYCRGKDTHGYEALESEKQPSTISRPRQERIITNKTDPTWRQKMRLEVGSPVGLGVSYISRESPISSSPGRRHTTDFLLATPTTAVGSPATPLHSPTLLGTPNSRLSHQEFPQPDGTSSSDAAGSKVSKPQTAVGSNKDNRILRSHKAWRASWALNSMQTQYAMQEGIIPTSSIVPHAELKDRSKGDSFIKGFAVLQITALVIQIIARSFQGLATTLLEISVLAFAACALVTYILLWHKPQDVKEPVYVDIDKILTRQQIINLAARAPVATLLIHDFWLHGVSIRAQADNIFPWTPGIRIKLPFTKDATLVSPVVLGIGGGGVLFGAVHFVAWDFTFPSSTERLLWRISCCILVVFPLLGTAFYCIKQHTAKRDGEEDSKVNRSLRPLMYVIGFSYLLARIYLLVEVFRALAYPEPSTFKQVNWPSAIPYMN</sequence>
<feature type="signal peptide" evidence="3">
    <location>
        <begin position="1"/>
        <end position="19"/>
    </location>
</feature>
<dbReference type="AlphaFoldDB" id="A0A8H3FWL7"/>
<keyword evidence="2" id="KW-0472">Membrane</keyword>
<gene>
    <name evidence="4" type="ORF">HETSPECPRED_008322</name>
</gene>
<accession>A0A8H3FWL7</accession>
<evidence type="ECO:0000256" key="2">
    <source>
        <dbReference type="SAM" id="Phobius"/>
    </source>
</evidence>
<dbReference type="OrthoDB" id="3061561at2759"/>
<feature type="transmembrane region" description="Helical" evidence="2">
    <location>
        <begin position="595"/>
        <end position="613"/>
    </location>
</feature>
<feature type="transmembrane region" description="Helical" evidence="2">
    <location>
        <begin position="516"/>
        <end position="540"/>
    </location>
</feature>
<organism evidence="4 5">
    <name type="scientific">Heterodermia speciosa</name>
    <dbReference type="NCBI Taxonomy" id="116794"/>
    <lineage>
        <taxon>Eukaryota</taxon>
        <taxon>Fungi</taxon>
        <taxon>Dikarya</taxon>
        <taxon>Ascomycota</taxon>
        <taxon>Pezizomycotina</taxon>
        <taxon>Lecanoromycetes</taxon>
        <taxon>OSLEUM clade</taxon>
        <taxon>Lecanoromycetidae</taxon>
        <taxon>Caliciales</taxon>
        <taxon>Physciaceae</taxon>
        <taxon>Heterodermia</taxon>
    </lineage>
</organism>
<keyword evidence="5" id="KW-1185">Reference proteome</keyword>
<evidence type="ECO:0000313" key="5">
    <source>
        <dbReference type="Proteomes" id="UP000664521"/>
    </source>
</evidence>
<protein>
    <submittedName>
        <fullName evidence="4">Uncharacterized protein</fullName>
    </submittedName>
</protein>
<feature type="compositionally biased region" description="Polar residues" evidence="1">
    <location>
        <begin position="323"/>
        <end position="345"/>
    </location>
</feature>
<dbReference type="Proteomes" id="UP000664521">
    <property type="component" value="Unassembled WGS sequence"/>
</dbReference>
<reference evidence="4" key="1">
    <citation type="submission" date="2021-03" db="EMBL/GenBank/DDBJ databases">
        <authorList>
            <person name="Tagirdzhanova G."/>
        </authorList>
    </citation>
    <scope>NUCLEOTIDE SEQUENCE</scope>
</reference>
<keyword evidence="2" id="KW-0812">Transmembrane</keyword>
<evidence type="ECO:0000256" key="3">
    <source>
        <dbReference type="SAM" id="SignalP"/>
    </source>
</evidence>
<keyword evidence="3" id="KW-0732">Signal</keyword>
<feature type="region of interest" description="Disordered" evidence="1">
    <location>
        <begin position="291"/>
        <end position="347"/>
    </location>
</feature>
<comment type="caution">
    <text evidence="4">The sequence shown here is derived from an EMBL/GenBank/DDBJ whole genome shotgun (WGS) entry which is preliminary data.</text>
</comment>
<dbReference type="PANTHER" id="PTHR35043">
    <property type="entry name" value="TRANSCRIPTION FACTOR DOMAIN-CONTAINING PROTEIN"/>
    <property type="match status" value="1"/>
</dbReference>
<proteinExistence type="predicted"/>
<evidence type="ECO:0000313" key="4">
    <source>
        <dbReference type="EMBL" id="CAF9932283.1"/>
    </source>
</evidence>
<feature type="region of interest" description="Disordered" evidence="1">
    <location>
        <begin position="222"/>
        <end position="241"/>
    </location>
</feature>
<feature type="transmembrane region" description="Helical" evidence="2">
    <location>
        <begin position="552"/>
        <end position="574"/>
    </location>
</feature>
<feature type="chain" id="PRO_5034849101" evidence="3">
    <location>
        <begin position="20"/>
        <end position="640"/>
    </location>
</feature>
<dbReference type="EMBL" id="CAJPDS010000062">
    <property type="protein sequence ID" value="CAF9932283.1"/>
    <property type="molecule type" value="Genomic_DNA"/>
</dbReference>
<evidence type="ECO:0000256" key="1">
    <source>
        <dbReference type="SAM" id="MobiDB-lite"/>
    </source>
</evidence>